<dbReference type="Pfam" id="PF17919">
    <property type="entry name" value="RT_RNaseH_2"/>
    <property type="match status" value="1"/>
</dbReference>
<dbReference type="STRING" id="1314778.A0A5C3NKQ3"/>
<name>A0A5C3NKQ3_9APHY</name>
<reference evidence="3 4" key="1">
    <citation type="journal article" date="2019" name="Nat. Ecol. Evol.">
        <title>Megaphylogeny resolves global patterns of mushroom evolution.</title>
        <authorList>
            <person name="Varga T."/>
            <person name="Krizsan K."/>
            <person name="Foldi C."/>
            <person name="Dima B."/>
            <person name="Sanchez-Garcia M."/>
            <person name="Sanchez-Ramirez S."/>
            <person name="Szollosi G.J."/>
            <person name="Szarkandi J.G."/>
            <person name="Papp V."/>
            <person name="Albert L."/>
            <person name="Andreopoulos W."/>
            <person name="Angelini C."/>
            <person name="Antonin V."/>
            <person name="Barry K.W."/>
            <person name="Bougher N.L."/>
            <person name="Buchanan P."/>
            <person name="Buyck B."/>
            <person name="Bense V."/>
            <person name="Catcheside P."/>
            <person name="Chovatia M."/>
            <person name="Cooper J."/>
            <person name="Damon W."/>
            <person name="Desjardin D."/>
            <person name="Finy P."/>
            <person name="Geml J."/>
            <person name="Haridas S."/>
            <person name="Hughes K."/>
            <person name="Justo A."/>
            <person name="Karasinski D."/>
            <person name="Kautmanova I."/>
            <person name="Kiss B."/>
            <person name="Kocsube S."/>
            <person name="Kotiranta H."/>
            <person name="LaButti K.M."/>
            <person name="Lechner B.E."/>
            <person name="Liimatainen K."/>
            <person name="Lipzen A."/>
            <person name="Lukacs Z."/>
            <person name="Mihaltcheva S."/>
            <person name="Morgado L.N."/>
            <person name="Niskanen T."/>
            <person name="Noordeloos M.E."/>
            <person name="Ohm R.A."/>
            <person name="Ortiz-Santana B."/>
            <person name="Ovrebo C."/>
            <person name="Racz N."/>
            <person name="Riley R."/>
            <person name="Savchenko A."/>
            <person name="Shiryaev A."/>
            <person name="Soop K."/>
            <person name="Spirin V."/>
            <person name="Szebenyi C."/>
            <person name="Tomsovsky M."/>
            <person name="Tulloss R.E."/>
            <person name="Uehling J."/>
            <person name="Grigoriev I.V."/>
            <person name="Vagvolgyi C."/>
            <person name="Papp T."/>
            <person name="Martin F.M."/>
            <person name="Miettinen O."/>
            <person name="Hibbett D.S."/>
            <person name="Nagy L.G."/>
        </authorList>
    </citation>
    <scope>NUCLEOTIDE SEQUENCE [LARGE SCALE GENOMIC DNA]</scope>
    <source>
        <strain evidence="3 4">HHB13444</strain>
    </source>
</reference>
<dbReference type="InterPro" id="IPR043502">
    <property type="entry name" value="DNA/RNA_pol_sf"/>
</dbReference>
<keyword evidence="1" id="KW-1133">Transmembrane helix</keyword>
<evidence type="ECO:0000256" key="1">
    <source>
        <dbReference type="SAM" id="Phobius"/>
    </source>
</evidence>
<organism evidence="3 4">
    <name type="scientific">Polyporus arcularius HHB13444</name>
    <dbReference type="NCBI Taxonomy" id="1314778"/>
    <lineage>
        <taxon>Eukaryota</taxon>
        <taxon>Fungi</taxon>
        <taxon>Dikarya</taxon>
        <taxon>Basidiomycota</taxon>
        <taxon>Agaricomycotina</taxon>
        <taxon>Agaricomycetes</taxon>
        <taxon>Polyporales</taxon>
        <taxon>Polyporaceae</taxon>
        <taxon>Polyporus</taxon>
    </lineage>
</organism>
<proteinExistence type="predicted"/>
<accession>A0A5C3NKQ3</accession>
<protein>
    <recommendedName>
        <fullName evidence="2">Reverse transcriptase/retrotransposon-derived protein RNase H-like domain-containing protein</fullName>
    </recommendedName>
</protein>
<keyword evidence="1" id="KW-0812">Transmembrane</keyword>
<dbReference type="EMBL" id="ML212649">
    <property type="protein sequence ID" value="TFK78291.1"/>
    <property type="molecule type" value="Genomic_DNA"/>
</dbReference>
<evidence type="ECO:0000313" key="4">
    <source>
        <dbReference type="Proteomes" id="UP000308197"/>
    </source>
</evidence>
<feature type="non-terminal residue" evidence="3">
    <location>
        <position position="95"/>
    </location>
</feature>
<evidence type="ECO:0000313" key="3">
    <source>
        <dbReference type="EMBL" id="TFK78291.1"/>
    </source>
</evidence>
<keyword evidence="1" id="KW-0472">Membrane</keyword>
<dbReference type="InterPro" id="IPR041577">
    <property type="entry name" value="RT_RNaseH_2"/>
</dbReference>
<dbReference type="InParanoid" id="A0A5C3NKQ3"/>
<sequence length="95" mass="10743">MDDLKDALIHSPALRPIDYTSPAEVILAVYTSYIAIGYLLAQCDLENPTRRYYSRFGSIVLNAREAAYSQAKLELYGLYRALKACKRLLIGVRNL</sequence>
<gene>
    <name evidence="3" type="ORF">K466DRAFT_450206</name>
</gene>
<dbReference type="SUPFAM" id="SSF56672">
    <property type="entry name" value="DNA/RNA polymerases"/>
    <property type="match status" value="1"/>
</dbReference>
<keyword evidence="4" id="KW-1185">Reference proteome</keyword>
<feature type="domain" description="Reverse transcriptase/retrotransposon-derived protein RNase H-like" evidence="2">
    <location>
        <begin position="2"/>
        <end position="91"/>
    </location>
</feature>
<dbReference type="Proteomes" id="UP000308197">
    <property type="component" value="Unassembled WGS sequence"/>
</dbReference>
<feature type="transmembrane region" description="Helical" evidence="1">
    <location>
        <begin position="20"/>
        <end position="41"/>
    </location>
</feature>
<evidence type="ECO:0000259" key="2">
    <source>
        <dbReference type="Pfam" id="PF17919"/>
    </source>
</evidence>
<dbReference type="AlphaFoldDB" id="A0A5C3NKQ3"/>